<evidence type="ECO:0000313" key="2">
    <source>
        <dbReference type="EMBL" id="GJU00323.1"/>
    </source>
</evidence>
<protein>
    <submittedName>
        <fullName evidence="2">Uncharacterized protein</fullName>
    </submittedName>
</protein>
<feature type="compositionally biased region" description="Acidic residues" evidence="1">
    <location>
        <begin position="222"/>
        <end position="233"/>
    </location>
</feature>
<feature type="compositionally biased region" description="Acidic residues" evidence="1">
    <location>
        <begin position="43"/>
        <end position="56"/>
    </location>
</feature>
<dbReference type="Proteomes" id="UP001151760">
    <property type="component" value="Unassembled WGS sequence"/>
</dbReference>
<comment type="caution">
    <text evidence="2">The sequence shown here is derived from an EMBL/GenBank/DDBJ whole genome shotgun (WGS) entry which is preliminary data.</text>
</comment>
<organism evidence="2 3">
    <name type="scientific">Tanacetum coccineum</name>
    <dbReference type="NCBI Taxonomy" id="301880"/>
    <lineage>
        <taxon>Eukaryota</taxon>
        <taxon>Viridiplantae</taxon>
        <taxon>Streptophyta</taxon>
        <taxon>Embryophyta</taxon>
        <taxon>Tracheophyta</taxon>
        <taxon>Spermatophyta</taxon>
        <taxon>Magnoliopsida</taxon>
        <taxon>eudicotyledons</taxon>
        <taxon>Gunneridae</taxon>
        <taxon>Pentapetalae</taxon>
        <taxon>asterids</taxon>
        <taxon>campanulids</taxon>
        <taxon>Asterales</taxon>
        <taxon>Asteraceae</taxon>
        <taxon>Asteroideae</taxon>
        <taxon>Anthemideae</taxon>
        <taxon>Anthemidinae</taxon>
        <taxon>Tanacetum</taxon>
    </lineage>
</organism>
<reference evidence="2" key="2">
    <citation type="submission" date="2022-01" db="EMBL/GenBank/DDBJ databases">
        <authorList>
            <person name="Yamashiro T."/>
            <person name="Shiraishi A."/>
            <person name="Satake H."/>
            <person name="Nakayama K."/>
        </authorList>
    </citation>
    <scope>NUCLEOTIDE SEQUENCE</scope>
</reference>
<gene>
    <name evidence="2" type="ORF">Tco_1110661</name>
</gene>
<proteinExistence type="predicted"/>
<feature type="region of interest" description="Disordered" evidence="1">
    <location>
        <begin position="214"/>
        <end position="238"/>
    </location>
</feature>
<sequence>MVKEVKIDVSPVEDANSSLQYFTFVGGLPSFSSSHSSSHSFDSDNDSPDDTSETSGDDLFNFLSNRDLDWQFPKPIEEEWPIPLKVEFPKSLGPKEEDVFVVKKPSSLVKVINATLGLRATNADVGYDKASISGKSSAFFCWDGPELDSPVTKVDWQEDSYHEIKDLFAELDQANEDVVVQNNVPQEVAREVVFNPVIYEEVAQEVVEMANDQDETLSNQEVADDSLDDEEVEEGRPSKRIIVTHEEMVKDEKPKKD</sequence>
<evidence type="ECO:0000256" key="1">
    <source>
        <dbReference type="SAM" id="MobiDB-lite"/>
    </source>
</evidence>
<reference evidence="2" key="1">
    <citation type="journal article" date="2022" name="Int. J. Mol. Sci.">
        <title>Draft Genome of Tanacetum Coccineum: Genomic Comparison of Closely Related Tanacetum-Family Plants.</title>
        <authorList>
            <person name="Yamashiro T."/>
            <person name="Shiraishi A."/>
            <person name="Nakayama K."/>
            <person name="Satake H."/>
        </authorList>
    </citation>
    <scope>NUCLEOTIDE SEQUENCE</scope>
</reference>
<feature type="region of interest" description="Disordered" evidence="1">
    <location>
        <begin position="31"/>
        <end position="57"/>
    </location>
</feature>
<keyword evidence="3" id="KW-1185">Reference proteome</keyword>
<evidence type="ECO:0000313" key="3">
    <source>
        <dbReference type="Proteomes" id="UP001151760"/>
    </source>
</evidence>
<feature type="compositionally biased region" description="Low complexity" evidence="1">
    <location>
        <begin position="31"/>
        <end position="40"/>
    </location>
</feature>
<dbReference type="EMBL" id="BQNB010020852">
    <property type="protein sequence ID" value="GJU00323.1"/>
    <property type="molecule type" value="Genomic_DNA"/>
</dbReference>
<accession>A0ABQ5IJI4</accession>
<name>A0ABQ5IJI4_9ASTR</name>